<dbReference type="PANTHER" id="PTHR13767:SF2">
    <property type="entry name" value="PSEUDOURIDYLATE SYNTHASE TRUB1"/>
    <property type="match status" value="1"/>
</dbReference>
<evidence type="ECO:0000256" key="2">
    <source>
        <dbReference type="ARBA" id="ARBA00005642"/>
    </source>
</evidence>
<dbReference type="InterPro" id="IPR014780">
    <property type="entry name" value="tRNA_psdUridine_synth_TruB"/>
</dbReference>
<evidence type="ECO:0000256" key="4">
    <source>
        <dbReference type="ARBA" id="ARBA00023235"/>
    </source>
</evidence>
<dbReference type="GO" id="GO:0003723">
    <property type="term" value="F:RNA binding"/>
    <property type="evidence" value="ECO:0007669"/>
    <property type="project" value="InterPro"/>
</dbReference>
<dbReference type="InterPro" id="IPR002501">
    <property type="entry name" value="PsdUridine_synth_N"/>
</dbReference>
<dbReference type="GO" id="GO:0160148">
    <property type="term" value="F:tRNA pseudouridine(55) synthase activity"/>
    <property type="evidence" value="ECO:0007669"/>
    <property type="project" value="UniProtKB-EC"/>
</dbReference>
<evidence type="ECO:0000259" key="6">
    <source>
        <dbReference type="Pfam" id="PF01509"/>
    </source>
</evidence>
<dbReference type="Gene3D" id="3.30.2350.10">
    <property type="entry name" value="Pseudouridine synthase"/>
    <property type="match status" value="1"/>
</dbReference>
<sequence>MNKIFVAFKPRTLSSNAFLNQLKKKYQNKKAGYSGTLDPFAKGVLIVAFGQYTKLFRFLRKTPKTYKATLWLGAHSLSLDDQNIQEIKILQAFNLEKLNHLIHQMQGKISYIPPQFSAKKINGIRAYKLAKKGLKANLKSCQMEIFNCKILSYNHPFLNIEITVSEGAYIRSYCELFAKKLNIHATLSSLERIKEGDFIYENEKSLNILKYLNLKPNFIKDLNKLENGTKIFIEDLQFHDEGDYYIQTKKYFSIINIKENTVKYLLNKVEKC</sequence>
<dbReference type="RefSeq" id="WP_124134271.1">
    <property type="nucleotide sequence ID" value="NZ_QURW01000004.1"/>
</dbReference>
<accession>A0A424Z1Q4</accession>
<dbReference type="Proteomes" id="UP000286095">
    <property type="component" value="Unassembled WGS sequence"/>
</dbReference>
<evidence type="ECO:0000313" key="7">
    <source>
        <dbReference type="EMBL" id="RQD88129.1"/>
    </source>
</evidence>
<evidence type="ECO:0000256" key="5">
    <source>
        <dbReference type="HAMAP-Rule" id="MF_01080"/>
    </source>
</evidence>
<name>A0A424Z1Q4_9BACT</name>
<evidence type="ECO:0000256" key="3">
    <source>
        <dbReference type="ARBA" id="ARBA00022694"/>
    </source>
</evidence>
<proteinExistence type="inferred from homology"/>
<comment type="catalytic activity">
    <reaction evidence="1 5">
        <text>uridine(55) in tRNA = pseudouridine(55) in tRNA</text>
        <dbReference type="Rhea" id="RHEA:42532"/>
        <dbReference type="Rhea" id="RHEA-COMP:10101"/>
        <dbReference type="Rhea" id="RHEA-COMP:10102"/>
        <dbReference type="ChEBI" id="CHEBI:65314"/>
        <dbReference type="ChEBI" id="CHEBI:65315"/>
        <dbReference type="EC" id="5.4.99.25"/>
    </reaction>
</comment>
<dbReference type="Pfam" id="PF01509">
    <property type="entry name" value="TruB_N"/>
    <property type="match status" value="1"/>
</dbReference>
<organism evidence="7 8">
    <name type="scientific">Campylobacter hepaticus</name>
    <dbReference type="NCBI Taxonomy" id="1813019"/>
    <lineage>
        <taxon>Bacteria</taxon>
        <taxon>Pseudomonadati</taxon>
        <taxon>Campylobacterota</taxon>
        <taxon>Epsilonproteobacteria</taxon>
        <taxon>Campylobacterales</taxon>
        <taxon>Campylobacteraceae</taxon>
        <taxon>Campylobacter</taxon>
    </lineage>
</organism>
<evidence type="ECO:0000256" key="1">
    <source>
        <dbReference type="ARBA" id="ARBA00000385"/>
    </source>
</evidence>
<dbReference type="AlphaFoldDB" id="A0A424Z1Q4"/>
<dbReference type="GO" id="GO:0031119">
    <property type="term" value="P:tRNA pseudouridine synthesis"/>
    <property type="evidence" value="ECO:0007669"/>
    <property type="project" value="UniProtKB-UniRule"/>
</dbReference>
<comment type="caution">
    <text evidence="7">The sequence shown here is derived from an EMBL/GenBank/DDBJ whole genome shotgun (WGS) entry which is preliminary data.</text>
</comment>
<dbReference type="HAMAP" id="MF_01080">
    <property type="entry name" value="TruB_bact"/>
    <property type="match status" value="1"/>
</dbReference>
<dbReference type="PANTHER" id="PTHR13767">
    <property type="entry name" value="TRNA-PSEUDOURIDINE SYNTHASE"/>
    <property type="match status" value="1"/>
</dbReference>
<gene>
    <name evidence="5 7" type="primary">truB</name>
    <name evidence="7" type="ORF">DZD40_02090</name>
</gene>
<evidence type="ECO:0000313" key="8">
    <source>
        <dbReference type="Proteomes" id="UP000286095"/>
    </source>
</evidence>
<protein>
    <recommendedName>
        <fullName evidence="5">tRNA pseudouridine synthase B</fullName>
        <ecNumber evidence="5">5.4.99.25</ecNumber>
    </recommendedName>
    <alternativeName>
        <fullName evidence="5">tRNA pseudouridine(55) synthase</fullName>
        <shortName evidence="5">Psi55 synthase</shortName>
    </alternativeName>
    <alternativeName>
        <fullName evidence="5">tRNA pseudouridylate synthase</fullName>
    </alternativeName>
    <alternativeName>
        <fullName evidence="5">tRNA-uridine isomerase</fullName>
    </alternativeName>
</protein>
<feature type="active site" description="Nucleophile" evidence="5">
    <location>
        <position position="38"/>
    </location>
</feature>
<comment type="similarity">
    <text evidence="2 5">Belongs to the pseudouridine synthase TruB family. Type 1 subfamily.</text>
</comment>
<dbReference type="InterPro" id="IPR020103">
    <property type="entry name" value="PsdUridine_synth_cat_dom_sf"/>
</dbReference>
<dbReference type="EC" id="5.4.99.25" evidence="5"/>
<feature type="domain" description="Pseudouridine synthase II N-terminal" evidence="6">
    <location>
        <begin position="23"/>
        <end position="170"/>
    </location>
</feature>
<keyword evidence="3 5" id="KW-0819">tRNA processing</keyword>
<comment type="function">
    <text evidence="5">Responsible for synthesis of pseudouridine from uracil-55 in the psi GC loop of transfer RNAs.</text>
</comment>
<dbReference type="GO" id="GO:1990481">
    <property type="term" value="P:mRNA pseudouridine synthesis"/>
    <property type="evidence" value="ECO:0007669"/>
    <property type="project" value="TreeGrafter"/>
</dbReference>
<dbReference type="NCBIfam" id="TIGR00431">
    <property type="entry name" value="TruB"/>
    <property type="match status" value="1"/>
</dbReference>
<dbReference type="STRING" id="1813019.A2J15_03825"/>
<reference evidence="7 8" key="1">
    <citation type="submission" date="2018-08" db="EMBL/GenBank/DDBJ databases">
        <title>Survival mechanisms of Campylobacter hepaticus identified by genomic analysis and comparative transcriptomic analysis of in vivo and in vitro derived bacteria.</title>
        <authorList>
            <person name="Van T.T.H."/>
            <person name="Moore R.J."/>
        </authorList>
    </citation>
    <scope>NUCLEOTIDE SEQUENCE [LARGE SCALE GENOMIC DNA]</scope>
    <source>
        <strain evidence="7 8">54L</strain>
    </source>
</reference>
<dbReference type="EMBL" id="QURW01000004">
    <property type="protein sequence ID" value="RQD88129.1"/>
    <property type="molecule type" value="Genomic_DNA"/>
</dbReference>
<dbReference type="SUPFAM" id="SSF55120">
    <property type="entry name" value="Pseudouridine synthase"/>
    <property type="match status" value="1"/>
</dbReference>
<keyword evidence="4 5" id="KW-0413">Isomerase</keyword>